<protein>
    <recommendedName>
        <fullName evidence="3">TRAF-type domain-containing protein</fullName>
    </recommendedName>
</protein>
<name>A0A0G4H5A1_9ALVE</name>
<accession>A0A0G4H5A1</accession>
<dbReference type="VEuPathDB" id="CryptoDB:Cvel_24705"/>
<organism evidence="2">
    <name type="scientific">Chromera velia CCMP2878</name>
    <dbReference type="NCBI Taxonomy" id="1169474"/>
    <lineage>
        <taxon>Eukaryota</taxon>
        <taxon>Sar</taxon>
        <taxon>Alveolata</taxon>
        <taxon>Colpodellida</taxon>
        <taxon>Chromeraceae</taxon>
        <taxon>Chromera</taxon>
    </lineage>
</organism>
<evidence type="ECO:0008006" key="3">
    <source>
        <dbReference type="Google" id="ProtNLM"/>
    </source>
</evidence>
<reference evidence="2" key="1">
    <citation type="submission" date="2014-11" db="EMBL/GenBank/DDBJ databases">
        <authorList>
            <person name="Otto D Thomas"/>
            <person name="Naeem Raeece"/>
        </authorList>
    </citation>
    <scope>NUCLEOTIDE SEQUENCE</scope>
</reference>
<evidence type="ECO:0000313" key="2">
    <source>
        <dbReference type="EMBL" id="CEM38892.1"/>
    </source>
</evidence>
<dbReference type="SUPFAM" id="SSF57850">
    <property type="entry name" value="RING/U-box"/>
    <property type="match status" value="1"/>
</dbReference>
<dbReference type="EMBL" id="CDMZ01001888">
    <property type="protein sequence ID" value="CEM38892.1"/>
    <property type="molecule type" value="Genomic_DNA"/>
</dbReference>
<dbReference type="InterPro" id="IPR013083">
    <property type="entry name" value="Znf_RING/FYVE/PHD"/>
</dbReference>
<evidence type="ECO:0000256" key="1">
    <source>
        <dbReference type="SAM" id="MobiDB-lite"/>
    </source>
</evidence>
<gene>
    <name evidence="2" type="ORF">Cvel_24705</name>
</gene>
<dbReference type="AlphaFoldDB" id="A0A0G4H5A1"/>
<proteinExistence type="predicted"/>
<feature type="region of interest" description="Disordered" evidence="1">
    <location>
        <begin position="395"/>
        <end position="429"/>
    </location>
</feature>
<dbReference type="PhylomeDB" id="A0A0G4H5A1"/>
<dbReference type="SUPFAM" id="SSF49599">
    <property type="entry name" value="TRAF domain-like"/>
    <property type="match status" value="1"/>
</dbReference>
<dbReference type="Gene3D" id="3.30.40.10">
    <property type="entry name" value="Zinc/RING finger domain, C3HC4 (zinc finger)"/>
    <property type="match status" value="1"/>
</dbReference>
<sequence length="429" mass="48495">MFCNDCIQPVLKAKKPCPCCRGPFKSIKNPPVALRNAVQKVEWSCKYKDDGCEFTGTTQAVQKHQEDCPEVRVTCHVPNCNESIKRSALEAHLDDRKQKTKHKKLEKDEFAKLWAEPDKDSFTIVLCFPNFNKEIRKMNKDEYVSFQGFPFQGERFLVDLLPKGDAKSDKGNASLALMIGETACNDIKVSVSVGVVNGKTEVCRVVDLSEEENYTYRWLNFCSTKELQSAARATENGTLKLRLRLSASCKAVEPISPESIGKREDSLGLRLSLRAFPSRVADLEKGETLKTEEFTFQKTTFHLEILPDGAWVSLQLHQNLQSPPFEKPIYLGATVGGMKERSGSQTIQEFVDSKMISVQFCKTDELLAHAEARGGEVELFISLNAQAEAKWVGLELDEEEDLEEDEEDAEEEEDEEEAREEEDEEEDDE</sequence>